<accession>A0ABP9AAN3</accession>
<protein>
    <submittedName>
        <fullName evidence="4">Acyltransferase</fullName>
    </submittedName>
</protein>
<feature type="compositionally biased region" description="Low complexity" evidence="1">
    <location>
        <begin position="429"/>
        <end position="443"/>
    </location>
</feature>
<keyword evidence="5" id="KW-1185">Reference proteome</keyword>
<dbReference type="RefSeq" id="WP_345439204.1">
    <property type="nucleotide sequence ID" value="NZ_BAABKO010000004.1"/>
</dbReference>
<proteinExistence type="predicted"/>
<evidence type="ECO:0000256" key="2">
    <source>
        <dbReference type="SAM" id="Phobius"/>
    </source>
</evidence>
<dbReference type="Pfam" id="PF01757">
    <property type="entry name" value="Acyl_transf_3"/>
    <property type="match status" value="1"/>
</dbReference>
<dbReference type="InterPro" id="IPR050879">
    <property type="entry name" value="Acyltransferase_3"/>
</dbReference>
<reference evidence="5" key="1">
    <citation type="journal article" date="2019" name="Int. J. Syst. Evol. Microbiol.">
        <title>The Global Catalogue of Microorganisms (GCM) 10K type strain sequencing project: providing services to taxonomists for standard genome sequencing and annotation.</title>
        <authorList>
            <consortium name="The Broad Institute Genomics Platform"/>
            <consortium name="The Broad Institute Genome Sequencing Center for Infectious Disease"/>
            <person name="Wu L."/>
            <person name="Ma J."/>
        </authorList>
    </citation>
    <scope>NUCLEOTIDE SEQUENCE [LARGE SCALE GENOMIC DNA]</scope>
    <source>
        <strain evidence="5">JCM 18537</strain>
    </source>
</reference>
<dbReference type="PANTHER" id="PTHR23028">
    <property type="entry name" value="ACETYLTRANSFERASE"/>
    <property type="match status" value="1"/>
</dbReference>
<evidence type="ECO:0000313" key="4">
    <source>
        <dbReference type="EMBL" id="GAA4777265.1"/>
    </source>
</evidence>
<feature type="transmembrane region" description="Helical" evidence="2">
    <location>
        <begin position="47"/>
        <end position="72"/>
    </location>
</feature>
<evidence type="ECO:0000259" key="3">
    <source>
        <dbReference type="Pfam" id="PF01757"/>
    </source>
</evidence>
<keyword evidence="4" id="KW-0808">Transferase</keyword>
<feature type="transmembrane region" description="Helical" evidence="2">
    <location>
        <begin position="233"/>
        <end position="257"/>
    </location>
</feature>
<dbReference type="EMBL" id="BAABKO010000004">
    <property type="protein sequence ID" value="GAA4777265.1"/>
    <property type="molecule type" value="Genomic_DNA"/>
</dbReference>
<feature type="transmembrane region" description="Helical" evidence="2">
    <location>
        <begin position="371"/>
        <end position="390"/>
    </location>
</feature>
<feature type="transmembrane region" description="Helical" evidence="2">
    <location>
        <begin position="335"/>
        <end position="359"/>
    </location>
</feature>
<keyword evidence="4" id="KW-0012">Acyltransferase</keyword>
<feature type="transmembrane region" description="Helical" evidence="2">
    <location>
        <begin position="21"/>
        <end position="41"/>
    </location>
</feature>
<evidence type="ECO:0000313" key="5">
    <source>
        <dbReference type="Proteomes" id="UP001501645"/>
    </source>
</evidence>
<feature type="transmembrane region" description="Helical" evidence="2">
    <location>
        <begin position="269"/>
        <end position="290"/>
    </location>
</feature>
<dbReference type="InterPro" id="IPR002656">
    <property type="entry name" value="Acyl_transf_3_dom"/>
</dbReference>
<feature type="domain" description="Acyltransferase 3" evidence="3">
    <location>
        <begin position="13"/>
        <end position="387"/>
    </location>
</feature>
<keyword evidence="2" id="KW-0472">Membrane</keyword>
<keyword evidence="2" id="KW-1133">Transmembrane helix</keyword>
<dbReference type="PANTHER" id="PTHR23028:SF53">
    <property type="entry name" value="ACYL_TRANSF_3 DOMAIN-CONTAINING PROTEIN"/>
    <property type="match status" value="1"/>
</dbReference>
<sequence length="452" mass="47800">MSATAARNTDRLVGLDGLRGILLLCVITVHVMGALNPVVLSTVRFDIFGQAIVVFFVMSGFLIYWPFAAALLRDRPQPSLKVYVTSRLLRVYPGYLAIFLLSAVLLSAVYVSNATLSLEHYSDAGTGGIHDPLRVLLHMTVLQNYLPSELQTGLNPSWTLTVELTFYALLPLLAAGAAWLVVRRGVGRFTAALLPAIALLAIGVVARVVGLVIEKASGMGILEAEWGDNPLGVFSRSLLVWSDNFGLGMIAVVLFLAVKSGVDIRVGRLPLRLLCVFVGLAGLALTAVCMATAPRFISAAFGLFSAALVLFLLLPTHAGGVSRLARAFDVQPLHYLGVISLSAYLWHYPVLIIVTRLGWFAGETPLGAAQNVVVVALLTVAAASATYWAVERPAQAWASRIRRADQARRRPPGATPAAPTPAAEPAPAAPAAAEPAVAGNASARDGDPASTS</sequence>
<gene>
    <name evidence="4" type="ORF">GCM10023351_22540</name>
</gene>
<dbReference type="Proteomes" id="UP001501645">
    <property type="component" value="Unassembled WGS sequence"/>
</dbReference>
<feature type="compositionally biased region" description="Pro residues" evidence="1">
    <location>
        <begin position="418"/>
        <end position="428"/>
    </location>
</feature>
<feature type="transmembrane region" description="Helical" evidence="2">
    <location>
        <begin position="296"/>
        <end position="314"/>
    </location>
</feature>
<keyword evidence="2" id="KW-0812">Transmembrane</keyword>
<comment type="caution">
    <text evidence="4">The sequence shown here is derived from an EMBL/GenBank/DDBJ whole genome shotgun (WGS) entry which is preliminary data.</text>
</comment>
<evidence type="ECO:0000256" key="1">
    <source>
        <dbReference type="SAM" id="MobiDB-lite"/>
    </source>
</evidence>
<feature type="transmembrane region" description="Helical" evidence="2">
    <location>
        <begin position="189"/>
        <end position="213"/>
    </location>
</feature>
<feature type="region of interest" description="Disordered" evidence="1">
    <location>
        <begin position="401"/>
        <end position="452"/>
    </location>
</feature>
<dbReference type="GO" id="GO:0016746">
    <property type="term" value="F:acyltransferase activity"/>
    <property type="evidence" value="ECO:0007669"/>
    <property type="project" value="UniProtKB-KW"/>
</dbReference>
<feature type="transmembrane region" description="Helical" evidence="2">
    <location>
        <begin position="164"/>
        <end position="182"/>
    </location>
</feature>
<organism evidence="4 5">
    <name type="scientific">Microbacterium gilvum</name>
    <dbReference type="NCBI Taxonomy" id="1336204"/>
    <lineage>
        <taxon>Bacteria</taxon>
        <taxon>Bacillati</taxon>
        <taxon>Actinomycetota</taxon>
        <taxon>Actinomycetes</taxon>
        <taxon>Micrococcales</taxon>
        <taxon>Microbacteriaceae</taxon>
        <taxon>Microbacterium</taxon>
    </lineage>
</organism>
<name>A0ABP9AAN3_9MICO</name>
<feature type="transmembrane region" description="Helical" evidence="2">
    <location>
        <begin position="92"/>
        <end position="111"/>
    </location>
</feature>